<dbReference type="EMBL" id="BRPB01000002">
    <property type="protein sequence ID" value="GLA45157.1"/>
    <property type="molecule type" value="Genomic_DNA"/>
</dbReference>
<evidence type="ECO:0000313" key="3">
    <source>
        <dbReference type="Proteomes" id="UP001144191"/>
    </source>
</evidence>
<dbReference type="AlphaFoldDB" id="A0A9W5ZPN5"/>
<reference evidence="2" key="1">
    <citation type="submission" date="2022-07" db="EMBL/GenBank/DDBJ databases">
        <title>Taxonomy of Aspergillus series Nigri: significant species reduction supported by multi-species coalescent approaches.</title>
        <authorList>
            <person name="Bian C."/>
            <person name="Kusuya Y."/>
            <person name="Sklenar F."/>
            <person name="D'hooge E."/>
            <person name="Yaguchi T."/>
            <person name="Takahashi H."/>
            <person name="Hubka V."/>
        </authorList>
    </citation>
    <scope>NUCLEOTIDE SEQUENCE</scope>
    <source>
        <strain evidence="2">IFM 63604</strain>
    </source>
</reference>
<dbReference type="Proteomes" id="UP001144191">
    <property type="component" value="Unassembled WGS sequence"/>
</dbReference>
<protein>
    <submittedName>
        <fullName evidence="2">Uncharacterized protein</fullName>
    </submittedName>
</protein>
<accession>A0A9W5ZPN5</accession>
<gene>
    <name evidence="2" type="ORF">AnigIFM63604_003596</name>
</gene>
<feature type="compositionally biased region" description="Acidic residues" evidence="1">
    <location>
        <begin position="1"/>
        <end position="23"/>
    </location>
</feature>
<name>A0A9W5ZPN5_ASPNG</name>
<evidence type="ECO:0000313" key="2">
    <source>
        <dbReference type="EMBL" id="GLA45157.1"/>
    </source>
</evidence>
<evidence type="ECO:0000256" key="1">
    <source>
        <dbReference type="SAM" id="MobiDB-lite"/>
    </source>
</evidence>
<sequence length="217" mass="24890">MENNEESEHYEDSEDSEGSEDSDLSNGQPEENYIYLDDLPTLATCYLYVIIVPGDGELKHWILYIDAPTWTEKPMVHLVGSPTYYRVEARFLTRNDERRIIKRVNLCDIPNAQNVYDDIIDAGEWAEIDNQDPSYNSQIYILELLDDLEHRGIVSMNDPSMASDIERVCLTWDISCYLSRNIKGTLDLFCNFTFLSQRLAVYIASAIGSTPIGTMHK</sequence>
<organism evidence="2 3">
    <name type="scientific">Aspergillus niger</name>
    <dbReference type="NCBI Taxonomy" id="5061"/>
    <lineage>
        <taxon>Eukaryota</taxon>
        <taxon>Fungi</taxon>
        <taxon>Dikarya</taxon>
        <taxon>Ascomycota</taxon>
        <taxon>Pezizomycotina</taxon>
        <taxon>Eurotiomycetes</taxon>
        <taxon>Eurotiomycetidae</taxon>
        <taxon>Eurotiales</taxon>
        <taxon>Aspergillaceae</taxon>
        <taxon>Aspergillus</taxon>
        <taxon>Aspergillus subgen. Circumdati</taxon>
    </lineage>
</organism>
<proteinExistence type="predicted"/>
<comment type="caution">
    <text evidence="2">The sequence shown here is derived from an EMBL/GenBank/DDBJ whole genome shotgun (WGS) entry which is preliminary data.</text>
</comment>
<feature type="region of interest" description="Disordered" evidence="1">
    <location>
        <begin position="1"/>
        <end position="30"/>
    </location>
</feature>